<sequence>MVRATFRPRPPPPWAALIATGRPCSFANAMISSGVSTGSIVPATKGAPTTAAIFRAETLSPRERIAAGGGPIQIKPAAITRSAKSAFSDKKP</sequence>
<proteinExistence type="predicted"/>
<dbReference type="AlphaFoldDB" id="A0A6J7L866"/>
<reference evidence="1" key="1">
    <citation type="submission" date="2020-05" db="EMBL/GenBank/DDBJ databases">
        <authorList>
            <person name="Chiriac C."/>
            <person name="Salcher M."/>
            <person name="Ghai R."/>
            <person name="Kavagutti S V."/>
        </authorList>
    </citation>
    <scope>NUCLEOTIDE SEQUENCE</scope>
</reference>
<dbReference type="EMBL" id="CAFBNS010000137">
    <property type="protein sequence ID" value="CAB4964247.1"/>
    <property type="molecule type" value="Genomic_DNA"/>
</dbReference>
<evidence type="ECO:0000313" key="1">
    <source>
        <dbReference type="EMBL" id="CAB4964247.1"/>
    </source>
</evidence>
<accession>A0A6J7L866</accession>
<gene>
    <name evidence="1" type="ORF">UFOPK3874_00764</name>
</gene>
<protein>
    <submittedName>
        <fullName evidence="1">Unannotated protein</fullName>
    </submittedName>
</protein>
<organism evidence="1">
    <name type="scientific">freshwater metagenome</name>
    <dbReference type="NCBI Taxonomy" id="449393"/>
    <lineage>
        <taxon>unclassified sequences</taxon>
        <taxon>metagenomes</taxon>
        <taxon>ecological metagenomes</taxon>
    </lineage>
</organism>
<name>A0A6J7L866_9ZZZZ</name>